<dbReference type="AlphaFoldDB" id="A0A836LE29"/>
<reference evidence="4 5" key="1">
    <citation type="submission" date="2021-02" db="EMBL/GenBank/DDBJ databases">
        <title>Porcisia hertigi Genome sequencing and assembly.</title>
        <authorList>
            <person name="Almutairi H."/>
            <person name="Gatherer D."/>
        </authorList>
    </citation>
    <scope>NUCLEOTIDE SEQUENCE [LARGE SCALE GENOMIC DNA]</scope>
    <source>
        <strain evidence="4 5">C119</strain>
    </source>
</reference>
<name>A0A836LE29_9TRYP</name>
<feature type="coiled-coil region" evidence="1">
    <location>
        <begin position="23"/>
        <end position="55"/>
    </location>
</feature>
<comment type="caution">
    <text evidence="4">The sequence shown here is derived from an EMBL/GenBank/DDBJ whole genome shotgun (WGS) entry which is preliminary data.</text>
</comment>
<evidence type="ECO:0000313" key="4">
    <source>
        <dbReference type="EMBL" id="KAG5507067.1"/>
    </source>
</evidence>
<evidence type="ECO:0000256" key="2">
    <source>
        <dbReference type="SAM" id="MobiDB-lite"/>
    </source>
</evidence>
<evidence type="ECO:0000313" key="5">
    <source>
        <dbReference type="Proteomes" id="UP000674318"/>
    </source>
</evidence>
<protein>
    <recommendedName>
        <fullName evidence="3">CBF1-interacting co-repressor CIR N-terminal domain-containing protein</fullName>
    </recommendedName>
</protein>
<evidence type="ECO:0000256" key="1">
    <source>
        <dbReference type="SAM" id="Coils"/>
    </source>
</evidence>
<dbReference type="GeneID" id="94291844"/>
<feature type="region of interest" description="Disordered" evidence="2">
    <location>
        <begin position="92"/>
        <end position="193"/>
    </location>
</feature>
<organism evidence="4 5">
    <name type="scientific">Porcisia hertigi</name>
    <dbReference type="NCBI Taxonomy" id="2761500"/>
    <lineage>
        <taxon>Eukaryota</taxon>
        <taxon>Discoba</taxon>
        <taxon>Euglenozoa</taxon>
        <taxon>Kinetoplastea</taxon>
        <taxon>Metakinetoplastina</taxon>
        <taxon>Trypanosomatida</taxon>
        <taxon>Trypanosomatidae</taxon>
        <taxon>Leishmaniinae</taxon>
        <taxon>Porcisia</taxon>
    </lineage>
</organism>
<dbReference type="KEGG" id="phet:94291844"/>
<evidence type="ECO:0000259" key="3">
    <source>
        <dbReference type="SMART" id="SM01083"/>
    </source>
</evidence>
<feature type="compositionally biased region" description="Basic and acidic residues" evidence="2">
    <location>
        <begin position="164"/>
        <end position="175"/>
    </location>
</feature>
<dbReference type="RefSeq" id="XP_067757793.1">
    <property type="nucleotide sequence ID" value="XM_067901767.1"/>
</dbReference>
<feature type="compositionally biased region" description="Basic and acidic residues" evidence="2">
    <location>
        <begin position="240"/>
        <end position="258"/>
    </location>
</feature>
<dbReference type="EMBL" id="JAFJZO010000019">
    <property type="protein sequence ID" value="KAG5507067.1"/>
    <property type="molecule type" value="Genomic_DNA"/>
</dbReference>
<proteinExistence type="predicted"/>
<feature type="compositionally biased region" description="Low complexity" evidence="2">
    <location>
        <begin position="151"/>
        <end position="163"/>
    </location>
</feature>
<dbReference type="InterPro" id="IPR019339">
    <property type="entry name" value="CIR_N_dom"/>
</dbReference>
<feature type="domain" description="CBF1-interacting co-repressor CIR N-terminal" evidence="3">
    <location>
        <begin position="14"/>
        <end position="50"/>
    </location>
</feature>
<feature type="region of interest" description="Disordered" evidence="2">
    <location>
        <begin position="238"/>
        <end position="258"/>
    </location>
</feature>
<sequence length="275" mass="30820">MYRAHSKDINRNKSFHPLTFGNLRRVEQLKEAFELNKEKAAERQKELQRDQEERRYDELLLATSADSRNGELARYRQTRNIFAAEYEADAKAATGAPAKSPQQSSETSKQETPIQLPSGASSPLNNFLSKFKKEEAHGATRGLVKTETQEDTTTTTATPNEADPPMRKRPRDDTNGHTTTTTTDCSNGGASAPATGFVTSAEAAQLRKELSLAQKQRHDPLMRVKQYQNRCVAAAATRQQRQEEETSAKAARGDDKEMLQSRIRKLLALKKKVEE</sequence>
<dbReference type="SMART" id="SM01083">
    <property type="entry name" value="Cir_N"/>
    <property type="match status" value="1"/>
</dbReference>
<keyword evidence="5" id="KW-1185">Reference proteome</keyword>
<feature type="compositionally biased region" description="Polar residues" evidence="2">
    <location>
        <begin position="100"/>
        <end position="128"/>
    </location>
</feature>
<dbReference type="Proteomes" id="UP000674318">
    <property type="component" value="Unassembled WGS sequence"/>
</dbReference>
<dbReference type="OrthoDB" id="273641at2759"/>
<accession>A0A836LE29</accession>
<keyword evidence="1" id="KW-0175">Coiled coil</keyword>
<gene>
    <name evidence="4" type="ORF">JKF63_05813</name>
</gene>